<evidence type="ECO:0000313" key="9">
    <source>
        <dbReference type="EMBL" id="MDQ0176490.1"/>
    </source>
</evidence>
<keyword evidence="6" id="KW-0119">Carbohydrate metabolism</keyword>
<keyword evidence="3" id="KW-0547">Nucleotide-binding</keyword>
<evidence type="ECO:0000256" key="1">
    <source>
        <dbReference type="ARBA" id="ARBA00005715"/>
    </source>
</evidence>
<dbReference type="InterPro" id="IPR042213">
    <property type="entry name" value="NBD_C_sf"/>
</dbReference>
<evidence type="ECO:0000256" key="4">
    <source>
        <dbReference type="ARBA" id="ARBA00022777"/>
    </source>
</evidence>
<evidence type="ECO:0000259" key="8">
    <source>
        <dbReference type="Pfam" id="PF17042"/>
    </source>
</evidence>
<dbReference type="InterPro" id="IPR037051">
    <property type="entry name" value="4-carb_acid_sugar_kinase_N_sf"/>
</dbReference>
<evidence type="ECO:0000256" key="2">
    <source>
        <dbReference type="ARBA" id="ARBA00022679"/>
    </source>
</evidence>
<dbReference type="EMBL" id="JAUSTT010000013">
    <property type="protein sequence ID" value="MDQ0176490.1"/>
    <property type="molecule type" value="Genomic_DNA"/>
</dbReference>
<keyword evidence="4" id="KW-0418">Kinase</keyword>
<dbReference type="SUPFAM" id="SSF142764">
    <property type="entry name" value="YgbK-like"/>
    <property type="match status" value="1"/>
</dbReference>
<organism evidence="9 10">
    <name type="scientific">Bacillus chungangensis</name>
    <dbReference type="NCBI Taxonomy" id="587633"/>
    <lineage>
        <taxon>Bacteria</taxon>
        <taxon>Bacillati</taxon>
        <taxon>Bacillota</taxon>
        <taxon>Bacilli</taxon>
        <taxon>Bacillales</taxon>
        <taxon>Bacillaceae</taxon>
        <taxon>Bacillus</taxon>
    </lineage>
</organism>
<evidence type="ECO:0000313" key="10">
    <source>
        <dbReference type="Proteomes" id="UP001223586"/>
    </source>
</evidence>
<dbReference type="Gene3D" id="3.40.50.10840">
    <property type="entry name" value="Putative sugar-binding, N-terminal domain"/>
    <property type="match status" value="1"/>
</dbReference>
<feature type="domain" description="Four-carbon acid sugar kinase nucleotide binding" evidence="8">
    <location>
        <begin position="252"/>
        <end position="418"/>
    </location>
</feature>
<dbReference type="Pfam" id="PF07005">
    <property type="entry name" value="SBD_N"/>
    <property type="match status" value="1"/>
</dbReference>
<gene>
    <name evidence="9" type="ORF">J2S08_002334</name>
</gene>
<feature type="domain" description="Four-carbon acid sugar kinase N-terminal" evidence="7">
    <location>
        <begin position="5"/>
        <end position="229"/>
    </location>
</feature>
<dbReference type="Gene3D" id="3.40.980.20">
    <property type="entry name" value="Four-carbon acid sugar kinase, nucleotide binding domain"/>
    <property type="match status" value="1"/>
</dbReference>
<sequence>MTEKIGMIADDLTGANDAGVQLAKKGLSSTVLFDYRSNHVQTNSDVLIVDTDSRAKSEAEAYEAVSKAAALLIQGGYGHIYKKVDSTLRGNIAVELAALEQAYQPDLVVFAPAFPKMNRQTIQGHHFVNGTLITETEFGKDPKTPVTESYIPALLQEHIQSDITLIDFTLLQSSCDRMMEVIIEALESGKKWFVCDSKTEADLEKIAKVFVQLRKRIVWAGSAGLSEYLTQVLKINPVQAREEEHRQINKTLLVSGSLSEVTKNQLAMVEKMTKAHFIEIDPIELIKDSIQIDHLIKDLKAHEHNEHFVLYVASSDHNRAAAKAVGQSLGLTETEVSEAISRGLGVIAKSLLYKFTRLNGLVLTGGDTAKAVCSQLEITEMQLYSEVEPGLPFGKLQGEKAQYWAITKAGGFGNEQSLVNALKYMTRKVKTNDAE</sequence>
<evidence type="ECO:0000256" key="5">
    <source>
        <dbReference type="ARBA" id="ARBA00022840"/>
    </source>
</evidence>
<evidence type="ECO:0000256" key="6">
    <source>
        <dbReference type="ARBA" id="ARBA00023277"/>
    </source>
</evidence>
<comment type="similarity">
    <text evidence="1">Belongs to the four-carbon acid sugar kinase family.</text>
</comment>
<dbReference type="Proteomes" id="UP001223586">
    <property type="component" value="Unassembled WGS sequence"/>
</dbReference>
<keyword evidence="5" id="KW-0067">ATP-binding</keyword>
<keyword evidence="2" id="KW-0808">Transferase</keyword>
<comment type="caution">
    <text evidence="9">The sequence shown here is derived from an EMBL/GenBank/DDBJ whole genome shotgun (WGS) entry which is preliminary data.</text>
</comment>
<evidence type="ECO:0000259" key="7">
    <source>
        <dbReference type="Pfam" id="PF07005"/>
    </source>
</evidence>
<evidence type="ECO:0000256" key="3">
    <source>
        <dbReference type="ARBA" id="ARBA00022741"/>
    </source>
</evidence>
<name>A0ABT9WUN7_9BACI</name>
<accession>A0ABT9WUN7</accession>
<dbReference type="InterPro" id="IPR010737">
    <property type="entry name" value="4-carb_acid_sugar_kinase_N"/>
</dbReference>
<protein>
    <submittedName>
        <fullName evidence="9">Uncharacterized protein YgbK (DUF1537 family)</fullName>
    </submittedName>
</protein>
<dbReference type="InterPro" id="IPR031475">
    <property type="entry name" value="NBD_C"/>
</dbReference>
<proteinExistence type="inferred from homology"/>
<reference evidence="9 10" key="1">
    <citation type="submission" date="2023-07" db="EMBL/GenBank/DDBJ databases">
        <title>Genomic Encyclopedia of Type Strains, Phase IV (KMG-IV): sequencing the most valuable type-strain genomes for metagenomic binning, comparative biology and taxonomic classification.</title>
        <authorList>
            <person name="Goeker M."/>
        </authorList>
    </citation>
    <scope>NUCLEOTIDE SEQUENCE [LARGE SCALE GENOMIC DNA]</scope>
    <source>
        <strain evidence="9 10">DSM 23837</strain>
    </source>
</reference>
<keyword evidence="10" id="KW-1185">Reference proteome</keyword>
<dbReference type="Pfam" id="PF17042">
    <property type="entry name" value="NBD_C"/>
    <property type="match status" value="1"/>
</dbReference>